<dbReference type="RefSeq" id="WP_285486308.1">
    <property type="nucleotide sequence ID" value="NZ_BSTI01000003.1"/>
</dbReference>
<sequence length="881" mass="96756">MPVLLGGTGHPTLDRASRMVADRSCSVLSLDVFDTILWRRTPRPTDLFALLGARLQRDGISPEWMTPAGFRLARIDAERAARRRPESLGNEVSLFDIWQRMPLPIFAASPAELVQAEVEIERAFTVPDLDIADLIDLAHRSGVPIALVSDTYFTEEQLAYLLDRPELPGLRGARVFRSHQHGLDKASGLWEIVLDQLGCRPEQLLHVGDNPVADHEVPGELGIRTVHYERGDETFTEILDREREPIDIDDPLGEHLDPEQGDFGLTSLRAKILQRADPSALTSVRTAWRFGAAVFGPVLTGFAEWVAQRAHDAGIPVLWCPMREGTLLSALVNNAAQSRGWKVEAKPIWLSRHVTSIAALDPADLDSLRTFVWQRYQLTVRQLLTVLHLRPGDVPVLGELLDTVLDNERTIDTVCAALTETAHLKNRLTVTVTMMRDRLLRELRRAGALVDRELALVDVGWGGTIQHYLAQVLRVANVDVTPTGYYLATDRRSARVYQAGLRIEGYLSQAGHPHEIAATLSRSPEVLEQAVNDLCGSLLDFTEDGSPVLGPAPDSDGQKLERTAAQEGILAFQAEWNRYVTAHEGSWPELTGEARHRLGNILVSALKAPGSEEAAVFGNWGHEDNFGSAAITRVIPEDLTPAVPYLSPNDLDDLSMRDAFWPALLAASDATLGTAARALAHGQIDPRVFEPSGDPFQTRLAFRTADGAWHDGPARRVRINHNGLSFARLDFRSAGGDVTDISLAIPGRPALVRVDWIEVKVFAGGQSTPHVVRWDQPDDFAGLIHAACRWLGGNMIEFEVDESAIWLPVASRVGQPVSSGQVTVAFAMLPKSRTGMGGRLPAASRLVRVSSRAREEYKARGPAGLAAAMARIAVRQLRNSR</sequence>
<keyword evidence="2" id="KW-1185">Reference proteome</keyword>
<proteinExistence type="predicted"/>
<dbReference type="EMBL" id="BSTI01000003">
    <property type="protein sequence ID" value="GLY64843.1"/>
    <property type="molecule type" value="Genomic_DNA"/>
</dbReference>
<protein>
    <recommendedName>
        <fullName evidence="3">HAD family hydrolase</fullName>
    </recommendedName>
</protein>
<evidence type="ECO:0008006" key="3">
    <source>
        <dbReference type="Google" id="ProtNLM"/>
    </source>
</evidence>
<dbReference type="Gene3D" id="3.40.50.1000">
    <property type="entry name" value="HAD superfamily/HAD-like"/>
    <property type="match status" value="1"/>
</dbReference>
<gene>
    <name evidence="1" type="ORF">Atai01_14620</name>
</gene>
<evidence type="ECO:0000313" key="2">
    <source>
        <dbReference type="Proteomes" id="UP001165136"/>
    </source>
</evidence>
<reference evidence="1" key="1">
    <citation type="submission" date="2023-03" db="EMBL/GenBank/DDBJ databases">
        <title>Amycolatopsis taiwanensis NBRC 103393.</title>
        <authorList>
            <person name="Ichikawa N."/>
            <person name="Sato H."/>
            <person name="Tonouchi N."/>
        </authorList>
    </citation>
    <scope>NUCLEOTIDE SEQUENCE</scope>
    <source>
        <strain evidence="1">NBRC 103393</strain>
    </source>
</reference>
<name>A0A9W6QYF6_9PSEU</name>
<dbReference type="Proteomes" id="UP001165136">
    <property type="component" value="Unassembled WGS sequence"/>
</dbReference>
<organism evidence="1 2">
    <name type="scientific">Amycolatopsis taiwanensis</name>
    <dbReference type="NCBI Taxonomy" id="342230"/>
    <lineage>
        <taxon>Bacteria</taxon>
        <taxon>Bacillati</taxon>
        <taxon>Actinomycetota</taxon>
        <taxon>Actinomycetes</taxon>
        <taxon>Pseudonocardiales</taxon>
        <taxon>Pseudonocardiaceae</taxon>
        <taxon>Amycolatopsis</taxon>
    </lineage>
</organism>
<dbReference type="AlphaFoldDB" id="A0A9W6QYF6"/>
<accession>A0A9W6QYF6</accession>
<dbReference type="InterPro" id="IPR023214">
    <property type="entry name" value="HAD_sf"/>
</dbReference>
<evidence type="ECO:0000313" key="1">
    <source>
        <dbReference type="EMBL" id="GLY64843.1"/>
    </source>
</evidence>
<comment type="caution">
    <text evidence="1">The sequence shown here is derived from an EMBL/GenBank/DDBJ whole genome shotgun (WGS) entry which is preliminary data.</text>
</comment>
<dbReference type="InterPro" id="IPR036412">
    <property type="entry name" value="HAD-like_sf"/>
</dbReference>
<dbReference type="SUPFAM" id="SSF56784">
    <property type="entry name" value="HAD-like"/>
    <property type="match status" value="1"/>
</dbReference>